<dbReference type="PANTHER" id="PTHR11012:SF6">
    <property type="entry name" value="CHK DOMAIN OV1-RELATED"/>
    <property type="match status" value="1"/>
</dbReference>
<accession>A0A6P4EZK5</accession>
<dbReference type="InterPro" id="IPR015897">
    <property type="entry name" value="CHK_kinase-like"/>
</dbReference>
<sequence>MKVPKIPEWVSTLSLEQAVHSILESGDQVLALIPSVHLIQFRNCTVLLPIQVKVQLQDLTVRKVFFLLKAQHGNDFQARVMSQLRMFTREHQVYQNILPKFEELYREVGKKISFGPRAFKLDHNIGVQYVLLEDLKAQGYRNVGRQEGFNLECLKQVLKMLAQFHAASVVYVERNGAFNKLLANGVYTKTNRLVLRELNDPDLFLSQLRRWRMGDQFHKRFVDKEQDLVDRLLELHAPKSDQFNVLNHCDCWVNNVMFKFDDAGHVEDTALLDYQLVKYGSPANDLYYGILSSAEKEIKLSQFDNMVQYYFYHLLDNLKILNCQGTLPQLQDIRDDLKKNGLAAYVVVTRVLPIAMMNQFEDEVNDRYASKMKCAMFTNRKYIQAMKDILPWMEERSLLN</sequence>
<dbReference type="InterPro" id="IPR011009">
    <property type="entry name" value="Kinase-like_dom_sf"/>
</dbReference>
<dbReference type="RefSeq" id="XP_016980583.1">
    <property type="nucleotide sequence ID" value="XM_017125094.1"/>
</dbReference>
<proteinExistence type="predicted"/>
<name>A0A6P4EZK5_DRORH</name>
<dbReference type="InterPro" id="IPR004119">
    <property type="entry name" value="EcKL"/>
</dbReference>
<dbReference type="Gene3D" id="3.90.1200.10">
    <property type="match status" value="1"/>
</dbReference>
<evidence type="ECO:0000313" key="2">
    <source>
        <dbReference type="RefSeq" id="XP_016980583.1"/>
    </source>
</evidence>
<feature type="domain" description="CHK kinase-like" evidence="1">
    <location>
        <begin position="130"/>
        <end position="320"/>
    </location>
</feature>
<dbReference type="OrthoDB" id="191037at2759"/>
<reference evidence="2" key="1">
    <citation type="submission" date="2025-08" db="UniProtKB">
        <authorList>
            <consortium name="RefSeq"/>
        </authorList>
    </citation>
    <scope>IDENTIFICATION</scope>
</reference>
<dbReference type="SMART" id="SM00587">
    <property type="entry name" value="CHK"/>
    <property type="match status" value="1"/>
</dbReference>
<dbReference type="RefSeq" id="XP_016980583.2">
    <property type="nucleotide sequence ID" value="XM_017125094.2"/>
</dbReference>
<dbReference type="AlphaFoldDB" id="A0A6P4EZK5"/>
<dbReference type="GeneID" id="108045700"/>
<dbReference type="SUPFAM" id="SSF56112">
    <property type="entry name" value="Protein kinase-like (PK-like)"/>
    <property type="match status" value="1"/>
</dbReference>
<dbReference type="Pfam" id="PF02958">
    <property type="entry name" value="EcKL"/>
    <property type="match status" value="1"/>
</dbReference>
<gene>
    <name evidence="2" type="primary">LOC108045700</name>
</gene>
<evidence type="ECO:0000259" key="1">
    <source>
        <dbReference type="SMART" id="SM00587"/>
    </source>
</evidence>
<protein>
    <submittedName>
        <fullName evidence="2">Uncharacterized protein LOC108045700</fullName>
    </submittedName>
</protein>
<dbReference type="PANTHER" id="PTHR11012">
    <property type="entry name" value="PROTEIN KINASE-LIKE DOMAIN-CONTAINING"/>
    <property type="match status" value="1"/>
</dbReference>
<organism evidence="2">
    <name type="scientific">Drosophila rhopaloa</name>
    <name type="common">Fruit fly</name>
    <dbReference type="NCBI Taxonomy" id="1041015"/>
    <lineage>
        <taxon>Eukaryota</taxon>
        <taxon>Metazoa</taxon>
        <taxon>Ecdysozoa</taxon>
        <taxon>Arthropoda</taxon>
        <taxon>Hexapoda</taxon>
        <taxon>Insecta</taxon>
        <taxon>Pterygota</taxon>
        <taxon>Neoptera</taxon>
        <taxon>Endopterygota</taxon>
        <taxon>Diptera</taxon>
        <taxon>Brachycera</taxon>
        <taxon>Muscomorpha</taxon>
        <taxon>Ephydroidea</taxon>
        <taxon>Drosophilidae</taxon>
        <taxon>Drosophila</taxon>
        <taxon>Sophophora</taxon>
    </lineage>
</organism>